<feature type="transmembrane region" description="Helical" evidence="1">
    <location>
        <begin position="36"/>
        <end position="55"/>
    </location>
</feature>
<keyword evidence="1" id="KW-1133">Transmembrane helix</keyword>
<accession>A0A0E9SZD4</accession>
<reference evidence="2" key="1">
    <citation type="submission" date="2014-11" db="EMBL/GenBank/DDBJ databases">
        <authorList>
            <person name="Amaro Gonzalez C."/>
        </authorList>
    </citation>
    <scope>NUCLEOTIDE SEQUENCE</scope>
</reference>
<keyword evidence="1" id="KW-0472">Membrane</keyword>
<evidence type="ECO:0000256" key="1">
    <source>
        <dbReference type="SAM" id="Phobius"/>
    </source>
</evidence>
<keyword evidence="1" id="KW-0812">Transmembrane</keyword>
<sequence>MRTVGCNVACCVIVGIPNASLFKLKFKNKRKWCSDLVTWLLTSFYFFIFYISPVWNTITF</sequence>
<dbReference type="EMBL" id="GBXM01062729">
    <property type="protein sequence ID" value="JAH45848.1"/>
    <property type="molecule type" value="Transcribed_RNA"/>
</dbReference>
<dbReference type="AlphaFoldDB" id="A0A0E9SZD4"/>
<evidence type="ECO:0000313" key="2">
    <source>
        <dbReference type="EMBL" id="JAH45848.1"/>
    </source>
</evidence>
<proteinExistence type="predicted"/>
<protein>
    <submittedName>
        <fullName evidence="2">Uncharacterized protein</fullName>
    </submittedName>
</protein>
<reference evidence="2" key="2">
    <citation type="journal article" date="2015" name="Fish Shellfish Immunol.">
        <title>Early steps in the European eel (Anguilla anguilla)-Vibrio vulnificus interaction in the gills: Role of the RtxA13 toxin.</title>
        <authorList>
            <person name="Callol A."/>
            <person name="Pajuelo D."/>
            <person name="Ebbesson L."/>
            <person name="Teles M."/>
            <person name="MacKenzie S."/>
            <person name="Amaro C."/>
        </authorList>
    </citation>
    <scope>NUCLEOTIDE SEQUENCE</scope>
</reference>
<name>A0A0E9SZD4_ANGAN</name>
<organism evidence="2">
    <name type="scientific">Anguilla anguilla</name>
    <name type="common">European freshwater eel</name>
    <name type="synonym">Muraena anguilla</name>
    <dbReference type="NCBI Taxonomy" id="7936"/>
    <lineage>
        <taxon>Eukaryota</taxon>
        <taxon>Metazoa</taxon>
        <taxon>Chordata</taxon>
        <taxon>Craniata</taxon>
        <taxon>Vertebrata</taxon>
        <taxon>Euteleostomi</taxon>
        <taxon>Actinopterygii</taxon>
        <taxon>Neopterygii</taxon>
        <taxon>Teleostei</taxon>
        <taxon>Anguilliformes</taxon>
        <taxon>Anguillidae</taxon>
        <taxon>Anguilla</taxon>
    </lineage>
</organism>